<feature type="region of interest" description="Disordered" evidence="1">
    <location>
        <begin position="361"/>
        <end position="384"/>
    </location>
</feature>
<dbReference type="Gene3D" id="3.40.50.300">
    <property type="entry name" value="P-loop containing nucleotide triphosphate hydrolases"/>
    <property type="match status" value="2"/>
</dbReference>
<comment type="caution">
    <text evidence="2">The sequence shown here is derived from an EMBL/GenBank/DDBJ whole genome shotgun (WGS) entry which is preliminary data.</text>
</comment>
<dbReference type="Proteomes" id="UP000265619">
    <property type="component" value="Unassembled WGS sequence"/>
</dbReference>
<name>A0A9X8GS65_9BURK</name>
<dbReference type="InterPro" id="IPR027417">
    <property type="entry name" value="P-loop_NTPase"/>
</dbReference>
<dbReference type="GO" id="GO:0000731">
    <property type="term" value="P:DNA synthesis involved in DNA repair"/>
    <property type="evidence" value="ECO:0007669"/>
    <property type="project" value="TreeGrafter"/>
</dbReference>
<feature type="compositionally biased region" description="Basic and acidic residues" evidence="1">
    <location>
        <begin position="361"/>
        <end position="381"/>
    </location>
</feature>
<evidence type="ECO:0000313" key="2">
    <source>
        <dbReference type="EMBL" id="RIX73088.1"/>
    </source>
</evidence>
<dbReference type="RefSeq" id="WP_119558385.1">
    <property type="nucleotide sequence ID" value="NZ_QXMN01000071.1"/>
</dbReference>
<gene>
    <name evidence="2" type="ORF">D3H34_29895</name>
</gene>
<sequence length="1036" mass="112879">MNLESAREKLGQKFVDVAEVASGVLRGVRRSGKRDVAAYVFDLNNRIPDTVGNLSDYLDEVMGPAYFNRDASPDLRWNNYLYFVVDKGVAGSQAFQAVKQNLEADRSYARKFVVVEDELDRVLNELDSVVVVDEAVGATDVVQAWSDGLGAAGLEDVLDGDRPVADVVRSISSGTAKQSVRTKKTTGAEASRKLVESHLASVDLTGFRPYPKRHSFEGFGKANLLFGSNGVGKTSLLEGIEFLYCGANRRSSASASATVQGLLVSGHPVKTSGLQAVSDFKTRQRLWYGGDDNSRQNKLPNQFARFNFLNTDAAAELSLVKEDSAGNAESLAALLSGHEATLMWRRIQDVRKAVAEEIRSKRSERAVADSEQKAKEQERQGLEAVPTQSDAAFSVFKKDLERIGWREAPKNKHEVTAQLVDSLSDLTSQLSVIQQIDWIAGPVSSDAVAQQASALLSASEGLTEALASAKEDEQRRNVLVQRRAMTEARLAALAAISPSAVAELKEWSSASKRADIELAQNAQGLAALPTAVLPTDWESTWGNRPIPEAVSESMAKLHELSTQLDEAGQRLAATTRTQSELQIAMAELHAWAQKVVEHRHSDSNCPVCGTGFPPGELFGRMQSLALAPSDVAVSELRRHIEQLTSSQVRATNENTWLAQLDRFARSSANEVVTSTVKDVQQSVSSLIERQRSLLEARKTAREGLDAYARIGLSSDAISKLCMPVEGDDQPGPEPDSLDVLEAHVQAERFLQRLQIALDDLNEGVLQRNKEFLRRLDEVGMSPNDSLSGAIEELIERQRTAQQVNNVCVAVGDLLDLAPTADLYSLATSLEASVLGAKKVLATLQSDGDATTRLSSLQAQLTQISDRLGRVRSAIERLAAALRVLDDIIEKQSLDAANAAVVAATHQVADSIFKRIHVPAEYMVTADAEVPLRRRSDNSAIQLNQVSTGQRAAYALSMFLAMNAQVKAGPKAILLDDPISHIDDLNALSFLDYLRNLVLKSDRQVFFATADEKVAGLFAHKFGFLDGEFKTVELTRR</sequence>
<reference evidence="2 3" key="1">
    <citation type="submission" date="2018-09" db="EMBL/GenBank/DDBJ databases">
        <title>Acidovorax cavernicola nov. sp. isolated from Gruta de las Maravillas (Aracena, Spain).</title>
        <authorList>
            <person name="Jurado V."/>
            <person name="Gutierrez-Patricio S."/>
            <person name="Gonzalez-Pimentel J.L."/>
            <person name="Miller A.Z."/>
            <person name="Laiz L."/>
            <person name="Saiz-Jimenez C."/>
        </authorList>
    </citation>
    <scope>NUCLEOTIDE SEQUENCE [LARGE SCALE GENOMIC DNA]</scope>
    <source>
        <strain evidence="2 3">1011MAR4D40.2</strain>
    </source>
</reference>
<dbReference type="PANTHER" id="PTHR32182">
    <property type="entry name" value="DNA REPLICATION AND REPAIR PROTEIN RECF"/>
    <property type="match status" value="1"/>
</dbReference>
<dbReference type="EMBL" id="QXMN01000071">
    <property type="protein sequence ID" value="RIX73088.1"/>
    <property type="molecule type" value="Genomic_DNA"/>
</dbReference>
<dbReference type="GO" id="GO:0006302">
    <property type="term" value="P:double-strand break repair"/>
    <property type="evidence" value="ECO:0007669"/>
    <property type="project" value="TreeGrafter"/>
</dbReference>
<evidence type="ECO:0000313" key="3">
    <source>
        <dbReference type="Proteomes" id="UP000265619"/>
    </source>
</evidence>
<dbReference type="CDD" id="cd00267">
    <property type="entry name" value="ABC_ATPase"/>
    <property type="match status" value="1"/>
</dbReference>
<dbReference type="PANTHER" id="PTHR32182:SF0">
    <property type="entry name" value="DNA REPLICATION AND REPAIR PROTEIN RECF"/>
    <property type="match status" value="1"/>
</dbReference>
<organism evidence="2 3">
    <name type="scientific">Acidovorax cavernicola</name>
    <dbReference type="NCBI Taxonomy" id="1675792"/>
    <lineage>
        <taxon>Bacteria</taxon>
        <taxon>Pseudomonadati</taxon>
        <taxon>Pseudomonadota</taxon>
        <taxon>Betaproteobacteria</taxon>
        <taxon>Burkholderiales</taxon>
        <taxon>Comamonadaceae</taxon>
        <taxon>Acidovorax</taxon>
    </lineage>
</organism>
<proteinExistence type="predicted"/>
<keyword evidence="3" id="KW-1185">Reference proteome</keyword>
<dbReference type="OrthoDB" id="8670240at2"/>
<protein>
    <recommendedName>
        <fullName evidence="4">Rad50/SbcC-type AAA domain-containing protein</fullName>
    </recommendedName>
</protein>
<dbReference type="AlphaFoldDB" id="A0A9X8GS65"/>
<evidence type="ECO:0008006" key="4">
    <source>
        <dbReference type="Google" id="ProtNLM"/>
    </source>
</evidence>
<accession>A0A9X8GS65</accession>
<evidence type="ECO:0000256" key="1">
    <source>
        <dbReference type="SAM" id="MobiDB-lite"/>
    </source>
</evidence>
<dbReference type="SUPFAM" id="SSF52540">
    <property type="entry name" value="P-loop containing nucleoside triphosphate hydrolases"/>
    <property type="match status" value="1"/>
</dbReference>